<keyword evidence="1" id="KW-0472">Membrane</keyword>
<protein>
    <recommendedName>
        <fullName evidence="2">3-keto-alpha-glucoside-1,2-lyase/3-keto-2-hydroxy-glucal hydratase domain-containing protein</fullName>
    </recommendedName>
</protein>
<name>A0ABQ3V6P5_9CHLR</name>
<evidence type="ECO:0000256" key="1">
    <source>
        <dbReference type="SAM" id="Phobius"/>
    </source>
</evidence>
<dbReference type="Proteomes" id="UP000654345">
    <property type="component" value="Unassembled WGS sequence"/>
</dbReference>
<gene>
    <name evidence="3" type="ORF">KSB_91060</name>
</gene>
<keyword evidence="1" id="KW-0812">Transmembrane</keyword>
<evidence type="ECO:0000259" key="2">
    <source>
        <dbReference type="Pfam" id="PF06439"/>
    </source>
</evidence>
<evidence type="ECO:0000313" key="3">
    <source>
        <dbReference type="EMBL" id="GHO60631.1"/>
    </source>
</evidence>
<organism evidence="3 4">
    <name type="scientific">Ktedonobacter robiniae</name>
    <dbReference type="NCBI Taxonomy" id="2778365"/>
    <lineage>
        <taxon>Bacteria</taxon>
        <taxon>Bacillati</taxon>
        <taxon>Chloroflexota</taxon>
        <taxon>Ktedonobacteria</taxon>
        <taxon>Ktedonobacterales</taxon>
        <taxon>Ktedonobacteraceae</taxon>
        <taxon>Ktedonobacter</taxon>
    </lineage>
</organism>
<dbReference type="Gene3D" id="2.60.120.560">
    <property type="entry name" value="Exo-inulinase, domain 1"/>
    <property type="match status" value="1"/>
</dbReference>
<feature type="transmembrane region" description="Helical" evidence="1">
    <location>
        <begin position="21"/>
        <end position="45"/>
    </location>
</feature>
<comment type="caution">
    <text evidence="3">The sequence shown here is derived from an EMBL/GenBank/DDBJ whole genome shotgun (WGS) entry which is preliminary data.</text>
</comment>
<dbReference type="InterPro" id="IPR010496">
    <property type="entry name" value="AL/BT2_dom"/>
</dbReference>
<keyword evidence="1" id="KW-1133">Transmembrane helix</keyword>
<proteinExistence type="predicted"/>
<dbReference type="EMBL" id="BNJG01000006">
    <property type="protein sequence ID" value="GHO60631.1"/>
    <property type="molecule type" value="Genomic_DNA"/>
</dbReference>
<reference evidence="3 4" key="1">
    <citation type="journal article" date="2021" name="Int. J. Syst. Evol. Microbiol.">
        <title>Reticulibacter mediterranei gen. nov., sp. nov., within the new family Reticulibacteraceae fam. nov., and Ktedonospora formicarum gen. nov., sp. nov., Ktedonobacter robiniae sp. nov., Dictyobacter formicarum sp. nov. and Dictyobacter arantiisoli sp. nov., belonging to the class Ktedonobacteria.</title>
        <authorList>
            <person name="Yabe S."/>
            <person name="Zheng Y."/>
            <person name="Wang C.M."/>
            <person name="Sakai Y."/>
            <person name="Abe K."/>
            <person name="Yokota A."/>
            <person name="Donadio S."/>
            <person name="Cavaletti L."/>
            <person name="Monciardini P."/>
        </authorList>
    </citation>
    <scope>NUCLEOTIDE SEQUENCE [LARGE SCALE GENOMIC DNA]</scope>
    <source>
        <strain evidence="3 4">SOSP1-30</strain>
    </source>
</reference>
<evidence type="ECO:0000313" key="4">
    <source>
        <dbReference type="Proteomes" id="UP000654345"/>
    </source>
</evidence>
<accession>A0ABQ3V6P5</accession>
<feature type="domain" description="3-keto-alpha-glucoside-1,2-lyase/3-keto-2-hydroxy-glucal hydratase" evidence="2">
    <location>
        <begin position="127"/>
        <end position="248"/>
    </location>
</feature>
<sequence>MIGEETQQEQTAHSNTRRRHMFTIAGLMGIVCLALLLTVGDLYLFPAGNHTQSAPTPTPTPSPSQAQLTATAIASRHLFIDDFTDKNTYKDWFTGSTQDYERQIGQQGLSLTALNHKVLIESLPPSRNFDDFQLTTEFTFQQGDADDSIGIYLRGDGNLDHDYRIDIHGNTTYSIVKESWDTKTQSAHNDYLVPDKVSPHLHPMGSKNTLTVSLQGSSLSLILNGSQVEQIEDASYTKGQIALFVHNGATSSQARALFSKVVVDPLPPLPTPTP</sequence>
<keyword evidence="4" id="KW-1185">Reference proteome</keyword>
<dbReference type="Pfam" id="PF06439">
    <property type="entry name" value="3keto-disac_hyd"/>
    <property type="match status" value="1"/>
</dbReference>
<dbReference type="RefSeq" id="WP_201376705.1">
    <property type="nucleotide sequence ID" value="NZ_BNJG01000006.1"/>
</dbReference>